<evidence type="ECO:0000259" key="2">
    <source>
        <dbReference type="PROSITE" id="PS50943"/>
    </source>
</evidence>
<dbReference type="GO" id="GO:0003700">
    <property type="term" value="F:DNA-binding transcription factor activity"/>
    <property type="evidence" value="ECO:0007669"/>
    <property type="project" value="TreeGrafter"/>
</dbReference>
<evidence type="ECO:0000313" key="3">
    <source>
        <dbReference type="EMBL" id="QHE62935.1"/>
    </source>
</evidence>
<accession>A0A6I6UJ18</accession>
<dbReference type="GO" id="GO:0005829">
    <property type="term" value="C:cytosol"/>
    <property type="evidence" value="ECO:0007669"/>
    <property type="project" value="TreeGrafter"/>
</dbReference>
<name>A0A6I6UJ18_9BACI</name>
<evidence type="ECO:0000256" key="1">
    <source>
        <dbReference type="ARBA" id="ARBA00023125"/>
    </source>
</evidence>
<dbReference type="SUPFAM" id="SSF47413">
    <property type="entry name" value="lambda repressor-like DNA-binding domains"/>
    <property type="match status" value="1"/>
</dbReference>
<dbReference type="RefSeq" id="WP_034763841.1">
    <property type="nucleotide sequence ID" value="NZ_CCDN010000005.1"/>
</dbReference>
<dbReference type="PANTHER" id="PTHR46797:SF1">
    <property type="entry name" value="METHYLPHOSPHONATE SYNTHASE"/>
    <property type="match status" value="1"/>
</dbReference>
<dbReference type="CDD" id="cd00093">
    <property type="entry name" value="HTH_XRE"/>
    <property type="match status" value="1"/>
</dbReference>
<dbReference type="AlphaFoldDB" id="A0A6I6UJ18"/>
<dbReference type="PANTHER" id="PTHR46797">
    <property type="entry name" value="HTH-TYPE TRANSCRIPTIONAL REGULATOR"/>
    <property type="match status" value="1"/>
</dbReference>
<dbReference type="KEGG" id="bvq:FHE72_19435"/>
<dbReference type="EMBL" id="CP047394">
    <property type="protein sequence ID" value="QHE62935.1"/>
    <property type="molecule type" value="Genomic_DNA"/>
</dbReference>
<dbReference type="InterPro" id="IPR001387">
    <property type="entry name" value="Cro/C1-type_HTH"/>
</dbReference>
<dbReference type="GO" id="GO:0003677">
    <property type="term" value="F:DNA binding"/>
    <property type="evidence" value="ECO:0007669"/>
    <property type="project" value="UniProtKB-KW"/>
</dbReference>
<sequence>MSHFGENLKRIREERKLSQQELALRARLGTKTIEKYESDLQIPDTQTILKLSTVLDIPASELMEREVKGHHTPAGVDAEMEQLIKELGPKRTKLILRKAKEFSEEDFLRVMQMLYELKYETQDS</sequence>
<dbReference type="Proteomes" id="UP000465062">
    <property type="component" value="Chromosome"/>
</dbReference>
<feature type="domain" description="HTH cro/C1-type" evidence="2">
    <location>
        <begin position="8"/>
        <end position="62"/>
    </location>
</feature>
<organism evidence="3 4">
    <name type="scientific">Rossellomorea vietnamensis</name>
    <dbReference type="NCBI Taxonomy" id="218284"/>
    <lineage>
        <taxon>Bacteria</taxon>
        <taxon>Bacillati</taxon>
        <taxon>Bacillota</taxon>
        <taxon>Bacilli</taxon>
        <taxon>Bacillales</taxon>
        <taxon>Bacillaceae</taxon>
        <taxon>Rossellomorea</taxon>
    </lineage>
</organism>
<reference evidence="3 4" key="1">
    <citation type="submission" date="2019-06" db="EMBL/GenBank/DDBJ databases">
        <title>An operon consisting of a P-type ATPase gene and a transcriptional regular gene given the different cadmium resistance in Bacillus vietamensis 151-6 and Bacillus marisflavi 151-25.</title>
        <authorList>
            <person name="Yu X."/>
        </authorList>
    </citation>
    <scope>NUCLEOTIDE SEQUENCE [LARGE SCALE GENOMIC DNA]</scope>
    <source>
        <strain evidence="3 4">151-6</strain>
    </source>
</reference>
<dbReference type="GeneID" id="77238109"/>
<dbReference type="Gene3D" id="1.10.260.40">
    <property type="entry name" value="lambda repressor-like DNA-binding domains"/>
    <property type="match status" value="1"/>
</dbReference>
<keyword evidence="1" id="KW-0238">DNA-binding</keyword>
<gene>
    <name evidence="3" type="ORF">FHE72_19435</name>
</gene>
<proteinExistence type="predicted"/>
<dbReference type="PROSITE" id="PS50943">
    <property type="entry name" value="HTH_CROC1"/>
    <property type="match status" value="1"/>
</dbReference>
<dbReference type="InterPro" id="IPR050807">
    <property type="entry name" value="TransReg_Diox_bact_type"/>
</dbReference>
<dbReference type="InterPro" id="IPR010982">
    <property type="entry name" value="Lambda_DNA-bd_dom_sf"/>
</dbReference>
<dbReference type="Pfam" id="PF12844">
    <property type="entry name" value="HTH_19"/>
    <property type="match status" value="1"/>
</dbReference>
<protein>
    <submittedName>
        <fullName evidence="3">Helix-turn-helix domain-containing protein</fullName>
    </submittedName>
</protein>
<evidence type="ECO:0000313" key="4">
    <source>
        <dbReference type="Proteomes" id="UP000465062"/>
    </source>
</evidence>
<dbReference type="SMART" id="SM00530">
    <property type="entry name" value="HTH_XRE"/>
    <property type="match status" value="1"/>
</dbReference>